<keyword evidence="2" id="KW-0732">Signal</keyword>
<gene>
    <name evidence="3" type="ORF">LSINAPIS_LOCUS11844</name>
</gene>
<dbReference type="EMBL" id="FZQP02005332">
    <property type="protein sequence ID" value="VVD01423.1"/>
    <property type="molecule type" value="Genomic_DNA"/>
</dbReference>
<dbReference type="Proteomes" id="UP000324832">
    <property type="component" value="Unassembled WGS sequence"/>
</dbReference>
<name>A0A5E4QUP3_9NEOP</name>
<sequence length="91" mass="9351">MKSADFGILFLLYLLFQVVGAFACKKKSSCRPPRCPGDGATRDGVVVAGLVAAAAGAGGSCLQEAHDLPPAARRPPGLRGPRLTSHLPPPT</sequence>
<dbReference type="PROSITE" id="PS51257">
    <property type="entry name" value="PROKAR_LIPOPROTEIN"/>
    <property type="match status" value="1"/>
</dbReference>
<feature type="compositionally biased region" description="Low complexity" evidence="1">
    <location>
        <begin position="68"/>
        <end position="83"/>
    </location>
</feature>
<evidence type="ECO:0000313" key="4">
    <source>
        <dbReference type="Proteomes" id="UP000324832"/>
    </source>
</evidence>
<organism evidence="3 4">
    <name type="scientific">Leptidea sinapis</name>
    <dbReference type="NCBI Taxonomy" id="189913"/>
    <lineage>
        <taxon>Eukaryota</taxon>
        <taxon>Metazoa</taxon>
        <taxon>Ecdysozoa</taxon>
        <taxon>Arthropoda</taxon>
        <taxon>Hexapoda</taxon>
        <taxon>Insecta</taxon>
        <taxon>Pterygota</taxon>
        <taxon>Neoptera</taxon>
        <taxon>Endopterygota</taxon>
        <taxon>Lepidoptera</taxon>
        <taxon>Glossata</taxon>
        <taxon>Ditrysia</taxon>
        <taxon>Papilionoidea</taxon>
        <taxon>Pieridae</taxon>
        <taxon>Dismorphiinae</taxon>
        <taxon>Leptidea</taxon>
    </lineage>
</organism>
<evidence type="ECO:0000256" key="1">
    <source>
        <dbReference type="SAM" id="MobiDB-lite"/>
    </source>
</evidence>
<feature type="signal peptide" evidence="2">
    <location>
        <begin position="1"/>
        <end position="23"/>
    </location>
</feature>
<feature type="region of interest" description="Disordered" evidence="1">
    <location>
        <begin position="65"/>
        <end position="91"/>
    </location>
</feature>
<feature type="chain" id="PRO_5023007100" evidence="2">
    <location>
        <begin position="24"/>
        <end position="91"/>
    </location>
</feature>
<keyword evidence="4" id="KW-1185">Reference proteome</keyword>
<dbReference type="AlphaFoldDB" id="A0A5E4QUP3"/>
<accession>A0A5E4QUP3</accession>
<proteinExistence type="predicted"/>
<reference evidence="3 4" key="1">
    <citation type="submission" date="2017-07" db="EMBL/GenBank/DDBJ databases">
        <authorList>
            <person name="Talla V."/>
            <person name="Backstrom N."/>
        </authorList>
    </citation>
    <scope>NUCLEOTIDE SEQUENCE [LARGE SCALE GENOMIC DNA]</scope>
</reference>
<protein>
    <submittedName>
        <fullName evidence="3">Uncharacterized protein</fullName>
    </submittedName>
</protein>
<evidence type="ECO:0000313" key="3">
    <source>
        <dbReference type="EMBL" id="VVD01423.1"/>
    </source>
</evidence>
<evidence type="ECO:0000256" key="2">
    <source>
        <dbReference type="SAM" id="SignalP"/>
    </source>
</evidence>